<comment type="caution">
    <text evidence="3">The sequence shown here is derived from an EMBL/GenBank/DDBJ whole genome shotgun (WGS) entry which is preliminary data.</text>
</comment>
<sequence length="455" mass="51628">MFDRIRLALNCYSNLGSSCPDSEHKEERKKKGLESPESDISSSPKARRKSRTGVSALKMGTKYRSSTVPVMKHTKDVSGTDQLVGVGSRTGSLRVASWQALPIFFAHLQKLHIHLYIGSAMANTELTIDRLFCDGSISIDSKKSKRLKLSLGFAFCRFDSQNGFVGGELCVNDLLASVCIKENLDHDPEHSMDLSVVGVQTRWEYMKSNMFFARGSHMALRLRDSWNIRQPMEENIMSVRVEGEFDWSQLQLAIAHNTTSDLMEALKCIRTYMEQQVNEGRQTLFGLKEFEQLNTKSGMFASSPINDKQRQEHQAYVEQMLERHWQWPMREVIQIYRRHLQCLFLGLDEQDLCEDMKQDSSTLPPVLGGSLQLNGNALAVACFNGSFRSASNWAVFNMQHPTVCFETEAQREQRPKLFLPNYKPDGDQASKEDTAPPADSKGAFFTRHSFCRPAL</sequence>
<dbReference type="EMBL" id="JBJKFK010000271">
    <property type="protein sequence ID" value="KAL3318221.1"/>
    <property type="molecule type" value="Genomic_DNA"/>
</dbReference>
<reference evidence="3 4" key="1">
    <citation type="submission" date="2024-11" db="EMBL/GenBank/DDBJ databases">
        <title>Adaptive evolution of stress response genes in parasites aligns with host niche diversity.</title>
        <authorList>
            <person name="Hahn C."/>
            <person name="Resl P."/>
        </authorList>
    </citation>
    <scope>NUCLEOTIDE SEQUENCE [LARGE SCALE GENOMIC DNA]</scope>
    <source>
        <strain evidence="3">EGGRZ-B1_66</strain>
        <tissue evidence="3">Body</tissue>
    </source>
</reference>
<gene>
    <name evidence="3" type="ORF">Ciccas_003112</name>
</gene>
<evidence type="ECO:0000256" key="1">
    <source>
        <dbReference type="SAM" id="MobiDB-lite"/>
    </source>
</evidence>
<dbReference type="Proteomes" id="UP001626550">
    <property type="component" value="Unassembled WGS sequence"/>
</dbReference>
<dbReference type="InterPro" id="IPR056742">
    <property type="entry name" value="BLTP1_C"/>
</dbReference>
<evidence type="ECO:0000259" key="2">
    <source>
        <dbReference type="SMART" id="SM01220"/>
    </source>
</evidence>
<name>A0ABD2QHM7_9PLAT</name>
<dbReference type="PROSITE" id="PS51257">
    <property type="entry name" value="PROKAR_LIPOPROTEIN"/>
    <property type="match status" value="1"/>
</dbReference>
<dbReference type="SMART" id="SM01220">
    <property type="entry name" value="FSA_C"/>
    <property type="match status" value="1"/>
</dbReference>
<dbReference type="AlphaFoldDB" id="A0ABD2QHM7"/>
<dbReference type="InterPro" id="IPR033616">
    <property type="entry name" value="BLTP1"/>
</dbReference>
<evidence type="ECO:0000313" key="3">
    <source>
        <dbReference type="EMBL" id="KAL3318221.1"/>
    </source>
</evidence>
<organism evidence="3 4">
    <name type="scientific">Cichlidogyrus casuarinus</name>
    <dbReference type="NCBI Taxonomy" id="1844966"/>
    <lineage>
        <taxon>Eukaryota</taxon>
        <taxon>Metazoa</taxon>
        <taxon>Spiralia</taxon>
        <taxon>Lophotrochozoa</taxon>
        <taxon>Platyhelminthes</taxon>
        <taxon>Monogenea</taxon>
        <taxon>Monopisthocotylea</taxon>
        <taxon>Dactylogyridea</taxon>
        <taxon>Ancyrocephalidae</taxon>
        <taxon>Cichlidogyrus</taxon>
    </lineage>
</organism>
<evidence type="ECO:0000313" key="4">
    <source>
        <dbReference type="Proteomes" id="UP001626550"/>
    </source>
</evidence>
<dbReference type="Pfam" id="PF25040">
    <property type="entry name" value="BLTP1_C"/>
    <property type="match status" value="1"/>
</dbReference>
<keyword evidence="4" id="KW-1185">Reference proteome</keyword>
<proteinExistence type="predicted"/>
<accession>A0ABD2QHM7</accession>
<feature type="region of interest" description="Disordered" evidence="1">
    <location>
        <begin position="18"/>
        <end position="56"/>
    </location>
</feature>
<dbReference type="PANTHER" id="PTHR31640">
    <property type="entry name" value="TRANSMEMBRANE PROTEIN KIAA1109"/>
    <property type="match status" value="1"/>
</dbReference>
<protein>
    <recommendedName>
        <fullName evidence="2">Bridge-like lipid transfer protein family member 1 C-terminal domain-containing protein</fullName>
    </recommendedName>
</protein>
<feature type="compositionally biased region" description="Basic and acidic residues" evidence="1">
    <location>
        <begin position="424"/>
        <end position="434"/>
    </location>
</feature>
<feature type="domain" description="Bridge-like lipid transfer protein family member 1 C-terminal" evidence="2">
    <location>
        <begin position="85"/>
        <end position="455"/>
    </location>
</feature>
<dbReference type="PANTHER" id="PTHR31640:SF1">
    <property type="entry name" value="BRIDGE-LIKE LIPID TRANSFER PROTEIN FAMILY MEMBER 1"/>
    <property type="match status" value="1"/>
</dbReference>
<feature type="region of interest" description="Disordered" evidence="1">
    <location>
        <begin position="418"/>
        <end position="441"/>
    </location>
</feature>